<feature type="signal peptide" evidence="1">
    <location>
        <begin position="1"/>
        <end position="19"/>
    </location>
</feature>
<feature type="chain" id="PRO_5003772962" description="Secreted protein" evidence="1">
    <location>
        <begin position="20"/>
        <end position="72"/>
    </location>
</feature>
<dbReference type="HOGENOM" id="CLU_2726219_0_0_1"/>
<evidence type="ECO:0000256" key="1">
    <source>
        <dbReference type="SAM" id="SignalP"/>
    </source>
</evidence>
<name>J3LS40_ORYBR</name>
<accession>J3LS40</accession>
<keyword evidence="1" id="KW-0732">Signal</keyword>
<evidence type="ECO:0000313" key="3">
    <source>
        <dbReference type="Proteomes" id="UP000006038"/>
    </source>
</evidence>
<reference evidence="2" key="2">
    <citation type="submission" date="2013-04" db="UniProtKB">
        <authorList>
            <consortium name="EnsemblPlants"/>
        </authorList>
    </citation>
    <scope>IDENTIFICATION</scope>
</reference>
<dbReference type="AlphaFoldDB" id="J3LS40"/>
<keyword evidence="3" id="KW-1185">Reference proteome</keyword>
<sequence length="72" mass="8544">MRAVARMCTFFISVRKVLLITKVVDFDRHVCKGLYMYTDIYSVYCLRLRACLVELWQLQFLTEPSEVGRNYA</sequence>
<dbReference type="Proteomes" id="UP000006038">
    <property type="component" value="Chromosome 3"/>
</dbReference>
<evidence type="ECO:0008006" key="4">
    <source>
        <dbReference type="Google" id="ProtNLM"/>
    </source>
</evidence>
<organism evidence="2">
    <name type="scientific">Oryza brachyantha</name>
    <name type="common">malo sina</name>
    <dbReference type="NCBI Taxonomy" id="4533"/>
    <lineage>
        <taxon>Eukaryota</taxon>
        <taxon>Viridiplantae</taxon>
        <taxon>Streptophyta</taxon>
        <taxon>Embryophyta</taxon>
        <taxon>Tracheophyta</taxon>
        <taxon>Spermatophyta</taxon>
        <taxon>Magnoliopsida</taxon>
        <taxon>Liliopsida</taxon>
        <taxon>Poales</taxon>
        <taxon>Poaceae</taxon>
        <taxon>BOP clade</taxon>
        <taxon>Oryzoideae</taxon>
        <taxon>Oryzeae</taxon>
        <taxon>Oryzinae</taxon>
        <taxon>Oryza</taxon>
    </lineage>
</organism>
<reference evidence="2" key="1">
    <citation type="journal article" date="2013" name="Nat. Commun.">
        <title>Whole-genome sequencing of Oryza brachyantha reveals mechanisms underlying Oryza genome evolution.</title>
        <authorList>
            <person name="Chen J."/>
            <person name="Huang Q."/>
            <person name="Gao D."/>
            <person name="Wang J."/>
            <person name="Lang Y."/>
            <person name="Liu T."/>
            <person name="Li B."/>
            <person name="Bai Z."/>
            <person name="Luis Goicoechea J."/>
            <person name="Liang C."/>
            <person name="Chen C."/>
            <person name="Zhang W."/>
            <person name="Sun S."/>
            <person name="Liao Y."/>
            <person name="Zhang X."/>
            <person name="Yang L."/>
            <person name="Song C."/>
            <person name="Wang M."/>
            <person name="Shi J."/>
            <person name="Liu G."/>
            <person name="Liu J."/>
            <person name="Zhou H."/>
            <person name="Zhou W."/>
            <person name="Yu Q."/>
            <person name="An N."/>
            <person name="Chen Y."/>
            <person name="Cai Q."/>
            <person name="Wang B."/>
            <person name="Liu B."/>
            <person name="Min J."/>
            <person name="Huang Y."/>
            <person name="Wu H."/>
            <person name="Li Z."/>
            <person name="Zhang Y."/>
            <person name="Yin Y."/>
            <person name="Song W."/>
            <person name="Jiang J."/>
            <person name="Jackson S.A."/>
            <person name="Wing R.A."/>
            <person name="Wang J."/>
            <person name="Chen M."/>
        </authorList>
    </citation>
    <scope>NUCLEOTIDE SEQUENCE [LARGE SCALE GENOMIC DNA]</scope>
    <source>
        <strain evidence="2">cv. IRGC 101232</strain>
    </source>
</reference>
<dbReference type="EnsemblPlants" id="OB03G38660.1">
    <property type="protein sequence ID" value="OB03G38660.1"/>
    <property type="gene ID" value="OB03G38660"/>
</dbReference>
<proteinExistence type="predicted"/>
<protein>
    <recommendedName>
        <fullName evidence="4">Secreted protein</fullName>
    </recommendedName>
</protein>
<evidence type="ECO:0000313" key="2">
    <source>
        <dbReference type="EnsemblPlants" id="OB03G38660.1"/>
    </source>
</evidence>
<dbReference type="Gramene" id="OB03G38660.1">
    <property type="protein sequence ID" value="OB03G38660.1"/>
    <property type="gene ID" value="OB03G38660"/>
</dbReference>